<protein>
    <recommendedName>
        <fullName evidence="3">PD-(D/E)XK nuclease family transposase</fullName>
    </recommendedName>
</protein>
<dbReference type="EMBL" id="AQFT01000171">
    <property type="protein sequence ID" value="EMZ19198.1"/>
    <property type="molecule type" value="Genomic_DNA"/>
</dbReference>
<dbReference type="AlphaFoldDB" id="N1ZYH2"/>
<dbReference type="HOGENOM" id="CLU_071023_1_1_9"/>
<evidence type="ECO:0000313" key="1">
    <source>
        <dbReference type="EMBL" id="EMZ19198.1"/>
    </source>
</evidence>
<name>N1ZYH2_9FIRM</name>
<accession>N1ZYH2</accession>
<organism evidence="1 2">
    <name type="scientific">Eubacterium plexicaudatum ASF492</name>
    <dbReference type="NCBI Taxonomy" id="1235802"/>
    <lineage>
        <taxon>Bacteria</taxon>
        <taxon>Bacillati</taxon>
        <taxon>Bacillota</taxon>
        <taxon>Clostridia</taxon>
        <taxon>Eubacteriales</taxon>
        <taxon>Eubacteriaceae</taxon>
        <taxon>Eubacterium</taxon>
    </lineage>
</organism>
<sequence>MKDQMERKGKETLKAIEKLSLMDDNLMTLVFDRNIEATELLLKVILGRNDLMVMEVVGQREYKNPMPGGRSVTIDIYARDSDDKIYDIEVQRASAGADVRRARFHSSMIDTKMLKAGQEFKEIHESYVIFITADDVMGAGHSLYHVNRMIEETGTYFGDGSHIIYVNGSYKDDNDPVGRLMHDFRCLSYVDMFYPVLARQVKYFKETEGGQEIMCQVFEELAEKRVIEEKKESARRMIARGKLTVEEIAEDAGLPIEIVRDLAGLQLV</sequence>
<evidence type="ECO:0000313" key="2">
    <source>
        <dbReference type="Proteomes" id="UP000012589"/>
    </source>
</evidence>
<dbReference type="Proteomes" id="UP000012589">
    <property type="component" value="Unassembled WGS sequence"/>
</dbReference>
<gene>
    <name evidence="1" type="ORF">C823_05616</name>
</gene>
<reference evidence="1 2" key="1">
    <citation type="journal article" date="2014" name="Genome Announc.">
        <title>Draft genome sequences of the altered schaedler flora, a defined bacterial community from gnotobiotic mice.</title>
        <authorList>
            <person name="Wannemuehler M.J."/>
            <person name="Overstreet A.M."/>
            <person name="Ward D.V."/>
            <person name="Phillips G.J."/>
        </authorList>
    </citation>
    <scope>NUCLEOTIDE SEQUENCE [LARGE SCALE GENOMIC DNA]</scope>
    <source>
        <strain evidence="1 2">ASF492</strain>
    </source>
</reference>
<dbReference type="PATRIC" id="fig|1235802.3.peg.5924"/>
<proteinExistence type="predicted"/>
<dbReference type="Pfam" id="PF12784">
    <property type="entry name" value="PDDEXK_2"/>
    <property type="match status" value="1"/>
</dbReference>
<keyword evidence="2" id="KW-1185">Reference proteome</keyword>
<dbReference type="eggNOG" id="COG4942">
    <property type="taxonomic scope" value="Bacteria"/>
</dbReference>
<evidence type="ECO:0008006" key="3">
    <source>
        <dbReference type="Google" id="ProtNLM"/>
    </source>
</evidence>
<comment type="caution">
    <text evidence="1">The sequence shown here is derived from an EMBL/GenBank/DDBJ whole genome shotgun (WGS) entry which is preliminary data.</text>
</comment>